<evidence type="ECO:0000313" key="4">
    <source>
        <dbReference type="Proteomes" id="UP000282672"/>
    </source>
</evidence>
<dbReference type="Proteomes" id="UP000282672">
    <property type="component" value="Unassembled WGS sequence"/>
</dbReference>
<evidence type="ECO:0000313" key="2">
    <source>
        <dbReference type="EMBL" id="RLU11756.1"/>
    </source>
</evidence>
<gene>
    <name evidence="2" type="ORF">CS076_08875</name>
    <name evidence="1" type="ORF">CS078_16015</name>
</gene>
<sequence length="468" mass="52713">MRYPRETLRLGMAALLLHAIKETPDNFKALRELHRMLLRQIVNCERRIKRLKNARQRIRSFLSSKRPEKATASKLKKVLQGIDLRVKDIHHLLFLWRCFGDGIACIYQSTYSLKHLYFDADYQIKSDPGFVLGKEGLIREYRLLRKALQMKVPAILSDLTNIIRHGDVCFLAQADPVPIKVKSSSNINDRVRRQIEQLQVLHDFYTNDGATSFRGLPAKRVALGPPVVSYKREFNECMATALTNGMEIVSPESGLTYICARTEGRWSKAMFEAVETHSNGSTLCVALTPDPTWLPHYSFTVSLSPANAVLFMQEVITGVVLIDLAILKDLLVRKNLNPVVLMDGVHALQVSWGFEVKNDVLPEPEAGNGMRREEVGDAVGVGGVTQRKVIHPFSDQGIFRASEFHFLRAATQFESLRWFADGLASQMEIIKLESLPAAANPNGGEFYMEVPDGWLDAQDCYVSTPCKP</sequence>
<name>A0A3L8CKV5_9PSED</name>
<dbReference type="Proteomes" id="UP000282140">
    <property type="component" value="Unassembled WGS sequence"/>
</dbReference>
<evidence type="ECO:0000313" key="1">
    <source>
        <dbReference type="EMBL" id="RLU08394.1"/>
    </source>
</evidence>
<reference evidence="3 4" key="1">
    <citation type="journal article" date="2018" name="Front. Microbiol.">
        <title>Discovery of Phloeophagus Beetles as a Source of Pseudomonas Strains That Produce Potentially New Bioactive Substances and Description of Pseudomonas bohemica sp. nov.</title>
        <authorList>
            <person name="Saati-Santamaria Z."/>
            <person name="Lopez-Mondejar R."/>
            <person name="Jimenez-Gomez A."/>
            <person name="Diez-Mendez A."/>
            <person name="Vetrovsky T."/>
            <person name="Igual J.M."/>
            <person name="Velazquez E."/>
            <person name="Kolarik M."/>
            <person name="Rivas R."/>
            <person name="Garcia-Fraile P."/>
        </authorList>
    </citation>
    <scope>NUCLEOTIDE SEQUENCE [LARGE SCALE GENOMIC DNA]</scope>
    <source>
        <strain evidence="2 4">A2-NA12</strain>
        <strain evidence="1 3">A2-NA13</strain>
    </source>
</reference>
<accession>A0A3L8CKV5</accession>
<dbReference type="EMBL" id="PEGA01000007">
    <property type="protein sequence ID" value="RLU11756.1"/>
    <property type="molecule type" value="Genomic_DNA"/>
</dbReference>
<dbReference type="AlphaFoldDB" id="A0A3L8CKV5"/>
<proteinExistence type="predicted"/>
<evidence type="ECO:0000313" key="3">
    <source>
        <dbReference type="Proteomes" id="UP000282140"/>
    </source>
</evidence>
<organism evidence="1 3">
    <name type="scientific">Pseudomonas prosekii</name>
    <dbReference type="NCBI Taxonomy" id="1148509"/>
    <lineage>
        <taxon>Bacteria</taxon>
        <taxon>Pseudomonadati</taxon>
        <taxon>Pseudomonadota</taxon>
        <taxon>Gammaproteobacteria</taxon>
        <taxon>Pseudomonadales</taxon>
        <taxon>Pseudomonadaceae</taxon>
        <taxon>Pseudomonas</taxon>
    </lineage>
</organism>
<keyword evidence="3" id="KW-1185">Reference proteome</keyword>
<dbReference type="RefSeq" id="WP_121731948.1">
    <property type="nucleotide sequence ID" value="NZ_PEGA01000007.1"/>
</dbReference>
<dbReference type="EMBL" id="PEGB01000007">
    <property type="protein sequence ID" value="RLU08394.1"/>
    <property type="molecule type" value="Genomic_DNA"/>
</dbReference>
<protein>
    <submittedName>
        <fullName evidence="1">Uncharacterized protein</fullName>
    </submittedName>
</protein>
<comment type="caution">
    <text evidence="1">The sequence shown here is derived from an EMBL/GenBank/DDBJ whole genome shotgun (WGS) entry which is preliminary data.</text>
</comment>